<organism evidence="2 3">
    <name type="scientific">Paracoccus sanguinis</name>
    <dbReference type="NCBI Taxonomy" id="1545044"/>
    <lineage>
        <taxon>Bacteria</taxon>
        <taxon>Pseudomonadati</taxon>
        <taxon>Pseudomonadota</taxon>
        <taxon>Alphaproteobacteria</taxon>
        <taxon>Rhodobacterales</taxon>
        <taxon>Paracoccaceae</taxon>
        <taxon>Paracoccus</taxon>
    </lineage>
</organism>
<dbReference type="PROSITE" id="PS50817">
    <property type="entry name" value="INTEIN_N_TER"/>
    <property type="match status" value="1"/>
</dbReference>
<name>A0A1H2T892_9RHOB</name>
<evidence type="ECO:0000313" key="2">
    <source>
        <dbReference type="EMBL" id="SDW39925.1"/>
    </source>
</evidence>
<keyword evidence="3" id="KW-1185">Reference proteome</keyword>
<gene>
    <name evidence="2" type="ORF">SAMN05444276_101870</name>
</gene>
<dbReference type="Pfam" id="PF13403">
    <property type="entry name" value="Hint_2"/>
    <property type="match status" value="1"/>
</dbReference>
<dbReference type="SUPFAM" id="SSF51294">
    <property type="entry name" value="Hedgehog/intein (Hint) domain"/>
    <property type="match status" value="1"/>
</dbReference>
<sequence>MATATLYDFFELSGPPAPAAEYSYAGSPNPAPLSFGPILEPVTVETARAGTVLVGDQVMLDGTAWTISRMHEITATVATVMPDGSTMYLYSSHQVLTVSDGRTRRYLAIEYDQFAKENEKYYPGGTIERLSIGTMDQSTYLTIAYFSGDNENRLKVAPAMCFATGTLIETADGPRPVEALRVGERVLTRDHGFQPLRWLGGRRLSGAELAQAPRLAPVRIAVGALGPGQPARELTLSPQHRVLVRSPIAGRMAGQAEVLVAAVHLVGLPGVERIAAPGGVGYWHLMFDAHEIVFANGAEAESLYLGPMARQALPPEALAEIAAIFPGLLDEGAATPVPARPILRGAQSRRLVERQVKNRKPLVAPLPLATLTVRMPEPLPA</sequence>
<dbReference type="Gene3D" id="2.170.16.10">
    <property type="entry name" value="Hedgehog/Intein (Hint) domain"/>
    <property type="match status" value="1"/>
</dbReference>
<evidence type="ECO:0000313" key="3">
    <source>
        <dbReference type="Proteomes" id="UP000182944"/>
    </source>
</evidence>
<accession>A0A1H2T892</accession>
<protein>
    <submittedName>
        <fullName evidence="2">Hint domain-containing protein</fullName>
    </submittedName>
</protein>
<dbReference type="InterPro" id="IPR028992">
    <property type="entry name" value="Hedgehog/Intein_dom"/>
</dbReference>
<dbReference type="RefSeq" id="WP_052176340.1">
    <property type="nucleotide sequence ID" value="NZ_FNNA01000001.1"/>
</dbReference>
<dbReference type="OrthoDB" id="6305173at2"/>
<dbReference type="InterPro" id="IPR006141">
    <property type="entry name" value="Intein_N"/>
</dbReference>
<feature type="domain" description="Hedgehog/Intein (Hint)" evidence="1">
    <location>
        <begin position="160"/>
        <end position="306"/>
    </location>
</feature>
<dbReference type="AlphaFoldDB" id="A0A1H2T892"/>
<dbReference type="STRING" id="1545044.SAMN05444276_101870"/>
<evidence type="ECO:0000259" key="1">
    <source>
        <dbReference type="Pfam" id="PF13403"/>
    </source>
</evidence>
<dbReference type="GO" id="GO:0016539">
    <property type="term" value="P:intein-mediated protein splicing"/>
    <property type="evidence" value="ECO:0007669"/>
    <property type="project" value="InterPro"/>
</dbReference>
<reference evidence="3" key="1">
    <citation type="submission" date="2016-10" db="EMBL/GenBank/DDBJ databases">
        <authorList>
            <person name="Varghese N."/>
            <person name="Submissions S."/>
        </authorList>
    </citation>
    <scope>NUCLEOTIDE SEQUENCE [LARGE SCALE GENOMIC DNA]</scope>
    <source>
        <strain evidence="3">DSM 29303</strain>
    </source>
</reference>
<dbReference type="EMBL" id="FNNA01000001">
    <property type="protein sequence ID" value="SDW39925.1"/>
    <property type="molecule type" value="Genomic_DNA"/>
</dbReference>
<dbReference type="InterPro" id="IPR036844">
    <property type="entry name" value="Hint_dom_sf"/>
</dbReference>
<dbReference type="Proteomes" id="UP000182944">
    <property type="component" value="Unassembled WGS sequence"/>
</dbReference>
<proteinExistence type="predicted"/>